<organism evidence="1">
    <name type="scientific">marine sediment metagenome</name>
    <dbReference type="NCBI Taxonomy" id="412755"/>
    <lineage>
        <taxon>unclassified sequences</taxon>
        <taxon>metagenomes</taxon>
        <taxon>ecological metagenomes</taxon>
    </lineage>
</organism>
<dbReference type="EMBL" id="BARS01017782">
    <property type="protein sequence ID" value="GAF87421.1"/>
    <property type="molecule type" value="Genomic_DNA"/>
</dbReference>
<dbReference type="AlphaFoldDB" id="X0TJJ2"/>
<gene>
    <name evidence="1" type="ORF">S01H1_29038</name>
</gene>
<evidence type="ECO:0000313" key="1">
    <source>
        <dbReference type="EMBL" id="GAF87421.1"/>
    </source>
</evidence>
<sequence length="63" mass="6816">WTRGGGVFDGEQVLTGTTLAPRQVLKSENPLQVLATWKRNRATELAGILTAGMKDRSETDDGT</sequence>
<accession>X0TJJ2</accession>
<protein>
    <submittedName>
        <fullName evidence="1">Uncharacterized protein</fullName>
    </submittedName>
</protein>
<reference evidence="1" key="1">
    <citation type="journal article" date="2014" name="Front. Microbiol.">
        <title>High frequency of phylogenetically diverse reductive dehalogenase-homologous genes in deep subseafloor sedimentary metagenomes.</title>
        <authorList>
            <person name="Kawai M."/>
            <person name="Futagami T."/>
            <person name="Toyoda A."/>
            <person name="Takaki Y."/>
            <person name="Nishi S."/>
            <person name="Hori S."/>
            <person name="Arai W."/>
            <person name="Tsubouchi T."/>
            <person name="Morono Y."/>
            <person name="Uchiyama I."/>
            <person name="Ito T."/>
            <person name="Fujiyama A."/>
            <person name="Inagaki F."/>
            <person name="Takami H."/>
        </authorList>
    </citation>
    <scope>NUCLEOTIDE SEQUENCE</scope>
    <source>
        <strain evidence="1">Expedition CK06-06</strain>
    </source>
</reference>
<feature type="non-terminal residue" evidence="1">
    <location>
        <position position="1"/>
    </location>
</feature>
<comment type="caution">
    <text evidence="1">The sequence shown here is derived from an EMBL/GenBank/DDBJ whole genome shotgun (WGS) entry which is preliminary data.</text>
</comment>
<proteinExistence type="predicted"/>
<name>X0TJJ2_9ZZZZ</name>